<dbReference type="PANTHER" id="PTHR43649:SF12">
    <property type="entry name" value="DIACETYLCHITOBIOSE BINDING PROTEIN DASA"/>
    <property type="match status" value="1"/>
</dbReference>
<dbReference type="PROSITE" id="PS51257">
    <property type="entry name" value="PROKAR_LIPOPROTEIN"/>
    <property type="match status" value="1"/>
</dbReference>
<dbReference type="EMBL" id="JBHSMC010000001">
    <property type="protein sequence ID" value="MFC5463954.1"/>
    <property type="molecule type" value="Genomic_DNA"/>
</dbReference>
<dbReference type="SUPFAM" id="SSF53850">
    <property type="entry name" value="Periplasmic binding protein-like II"/>
    <property type="match status" value="1"/>
</dbReference>
<dbReference type="InterPro" id="IPR050490">
    <property type="entry name" value="Bact_solute-bd_prot1"/>
</dbReference>
<dbReference type="RefSeq" id="WP_382347978.1">
    <property type="nucleotide sequence ID" value="NZ_JBHSMC010000001.1"/>
</dbReference>
<keyword evidence="2" id="KW-1185">Reference proteome</keyword>
<proteinExistence type="predicted"/>
<sequence length="544" mass="61522">MKKNNNRIYSTSFLILVSIILILAGCNKESSNAGKGLDEEVRYEIDENTPAWKLDEKENVELTWYVNADWFNTDYGNDTITKKLKEDLNLNIKFLTGDDAKLNTYFAGKDLPDIITIFGGTSSTAQRAASWALPLNKLAEKYDPYFFKVAQQQTLDWYKLDDGNTYGYPSYSNTKEHYDSGMIPGQDAFVIREDIYEAIGKPSMSTPAEFLDAMEKIKKQFPDVTPFGFRGFSAEGDTGSLGSSFQNHIGVPITTSDGKWLNRNLDEDYLTWIKTFNESYKKGYISEDIFSDDNTIFEEKVAAGKYATMHISGAAQLSGALQKNLAADPKRKYIAIDGPKSTVGNEPTLSQSGISGWSVTYITKNAKDPQKAIQLFTYLLSDEGQYLTTFGVEGETFEFNKDGKAELKPDVVKLQTDNPDEFKKKYRLGEFWFFGHDTFSAKNGVKKPIESIEQIHEWANGKLKPQFLIENIDPDQGTPEARSLTNINSRWATTLATLLRVENEGQFNDTLKEYEKFLEDNNFDAIVKVRNEKIKENIEKLGLN</sequence>
<comment type="caution">
    <text evidence="1">The sequence shown here is derived from an EMBL/GenBank/DDBJ whole genome shotgun (WGS) entry which is preliminary data.</text>
</comment>
<dbReference type="PANTHER" id="PTHR43649">
    <property type="entry name" value="ARABINOSE-BINDING PROTEIN-RELATED"/>
    <property type="match status" value="1"/>
</dbReference>
<name>A0ABW0LDK5_9BACI</name>
<organism evidence="1 2">
    <name type="scientific">Lederbergia graminis</name>
    <dbReference type="NCBI Taxonomy" id="735518"/>
    <lineage>
        <taxon>Bacteria</taxon>
        <taxon>Bacillati</taxon>
        <taxon>Bacillota</taxon>
        <taxon>Bacilli</taxon>
        <taxon>Bacillales</taxon>
        <taxon>Bacillaceae</taxon>
        <taxon>Lederbergia</taxon>
    </lineage>
</organism>
<gene>
    <name evidence="1" type="ORF">ACFPM4_04170</name>
</gene>
<dbReference type="Proteomes" id="UP001596147">
    <property type="component" value="Unassembled WGS sequence"/>
</dbReference>
<dbReference type="Gene3D" id="3.40.190.10">
    <property type="entry name" value="Periplasmic binding protein-like II"/>
    <property type="match status" value="2"/>
</dbReference>
<evidence type="ECO:0000313" key="1">
    <source>
        <dbReference type="EMBL" id="MFC5463954.1"/>
    </source>
</evidence>
<protein>
    <submittedName>
        <fullName evidence="1">Sugar ABC transporter substrate-binding protein</fullName>
    </submittedName>
</protein>
<evidence type="ECO:0000313" key="2">
    <source>
        <dbReference type="Proteomes" id="UP001596147"/>
    </source>
</evidence>
<accession>A0ABW0LDK5</accession>
<reference evidence="2" key="1">
    <citation type="journal article" date="2019" name="Int. J. Syst. Evol. Microbiol.">
        <title>The Global Catalogue of Microorganisms (GCM) 10K type strain sequencing project: providing services to taxonomists for standard genome sequencing and annotation.</title>
        <authorList>
            <consortium name="The Broad Institute Genomics Platform"/>
            <consortium name="The Broad Institute Genome Sequencing Center for Infectious Disease"/>
            <person name="Wu L."/>
            <person name="Ma J."/>
        </authorList>
    </citation>
    <scope>NUCLEOTIDE SEQUENCE [LARGE SCALE GENOMIC DNA]</scope>
    <source>
        <strain evidence="2">CGMCC 1.12237</strain>
    </source>
</reference>